<gene>
    <name evidence="1" type="ORF">Lalb_Chr08g0236011</name>
</gene>
<keyword evidence="2" id="KW-1185">Reference proteome</keyword>
<name>A0A6A4Q3X6_LUPAL</name>
<dbReference type="AlphaFoldDB" id="A0A6A4Q3X6"/>
<organism evidence="1 2">
    <name type="scientific">Lupinus albus</name>
    <name type="common">White lupine</name>
    <name type="synonym">Lupinus termis</name>
    <dbReference type="NCBI Taxonomy" id="3870"/>
    <lineage>
        <taxon>Eukaryota</taxon>
        <taxon>Viridiplantae</taxon>
        <taxon>Streptophyta</taxon>
        <taxon>Embryophyta</taxon>
        <taxon>Tracheophyta</taxon>
        <taxon>Spermatophyta</taxon>
        <taxon>Magnoliopsida</taxon>
        <taxon>eudicotyledons</taxon>
        <taxon>Gunneridae</taxon>
        <taxon>Pentapetalae</taxon>
        <taxon>rosids</taxon>
        <taxon>fabids</taxon>
        <taxon>Fabales</taxon>
        <taxon>Fabaceae</taxon>
        <taxon>Papilionoideae</taxon>
        <taxon>50 kb inversion clade</taxon>
        <taxon>genistoids sensu lato</taxon>
        <taxon>core genistoids</taxon>
        <taxon>Genisteae</taxon>
        <taxon>Lupinus</taxon>
    </lineage>
</organism>
<protein>
    <submittedName>
        <fullName evidence="1">Uncharacterized protein</fullName>
    </submittedName>
</protein>
<accession>A0A6A4Q3X6</accession>
<reference evidence="2" key="1">
    <citation type="journal article" date="2020" name="Nat. Commun.">
        <title>Genome sequence of the cluster root forming white lupin.</title>
        <authorList>
            <person name="Hufnagel B."/>
            <person name="Marques A."/>
            <person name="Soriano A."/>
            <person name="Marques L."/>
            <person name="Divol F."/>
            <person name="Doumas P."/>
            <person name="Sallet E."/>
            <person name="Mancinotti D."/>
            <person name="Carrere S."/>
            <person name="Marande W."/>
            <person name="Arribat S."/>
            <person name="Keller J."/>
            <person name="Huneau C."/>
            <person name="Blein T."/>
            <person name="Aime D."/>
            <person name="Laguerre M."/>
            <person name="Taylor J."/>
            <person name="Schubert V."/>
            <person name="Nelson M."/>
            <person name="Geu-Flores F."/>
            <person name="Crespi M."/>
            <person name="Gallardo-Guerrero K."/>
            <person name="Delaux P.-M."/>
            <person name="Salse J."/>
            <person name="Berges H."/>
            <person name="Guyot R."/>
            <person name="Gouzy J."/>
            <person name="Peret B."/>
        </authorList>
    </citation>
    <scope>NUCLEOTIDE SEQUENCE [LARGE SCALE GENOMIC DNA]</scope>
    <source>
        <strain evidence="2">cv. Amiga</strain>
    </source>
</reference>
<evidence type="ECO:0000313" key="2">
    <source>
        <dbReference type="Proteomes" id="UP000447434"/>
    </source>
</evidence>
<evidence type="ECO:0000313" key="1">
    <source>
        <dbReference type="EMBL" id="KAE9608470.1"/>
    </source>
</evidence>
<proteinExistence type="predicted"/>
<sequence length="61" mass="6913">MLSDGIVWCIAYANICLSMRMDKEDKNSLDGSYGYGNFSESTIYVYIDFLLDIRICVLLCG</sequence>
<dbReference type="Proteomes" id="UP000447434">
    <property type="component" value="Chromosome 8"/>
</dbReference>
<comment type="caution">
    <text evidence="1">The sequence shown here is derived from an EMBL/GenBank/DDBJ whole genome shotgun (WGS) entry which is preliminary data.</text>
</comment>
<dbReference type="EMBL" id="WOCE01000008">
    <property type="protein sequence ID" value="KAE9608470.1"/>
    <property type="molecule type" value="Genomic_DNA"/>
</dbReference>